<comment type="caution">
    <text evidence="2">The sequence shown here is derived from an EMBL/GenBank/DDBJ whole genome shotgun (WGS) entry which is preliminary data.</text>
</comment>
<feature type="compositionally biased region" description="Low complexity" evidence="1">
    <location>
        <begin position="87"/>
        <end position="101"/>
    </location>
</feature>
<proteinExistence type="predicted"/>
<dbReference type="AlphaFoldDB" id="A0A1Y2I223"/>
<feature type="region of interest" description="Disordered" evidence="1">
    <location>
        <begin position="71"/>
        <end position="117"/>
    </location>
</feature>
<feature type="region of interest" description="Disordered" evidence="1">
    <location>
        <begin position="1"/>
        <end position="52"/>
    </location>
</feature>
<accession>A0A1Y2I223</accession>
<organism evidence="2 3">
    <name type="scientific">Catenaria anguillulae PL171</name>
    <dbReference type="NCBI Taxonomy" id="765915"/>
    <lineage>
        <taxon>Eukaryota</taxon>
        <taxon>Fungi</taxon>
        <taxon>Fungi incertae sedis</taxon>
        <taxon>Blastocladiomycota</taxon>
        <taxon>Blastocladiomycetes</taxon>
        <taxon>Blastocladiales</taxon>
        <taxon>Catenariaceae</taxon>
        <taxon>Catenaria</taxon>
    </lineage>
</organism>
<keyword evidence="3" id="KW-1185">Reference proteome</keyword>
<evidence type="ECO:0000256" key="1">
    <source>
        <dbReference type="SAM" id="MobiDB-lite"/>
    </source>
</evidence>
<dbReference type="EMBL" id="MCFL01000002">
    <property type="protein sequence ID" value="ORZ40915.1"/>
    <property type="molecule type" value="Genomic_DNA"/>
</dbReference>
<reference evidence="2 3" key="1">
    <citation type="submission" date="2016-07" db="EMBL/GenBank/DDBJ databases">
        <title>Pervasive Adenine N6-methylation of Active Genes in Fungi.</title>
        <authorList>
            <consortium name="DOE Joint Genome Institute"/>
            <person name="Mondo S.J."/>
            <person name="Dannebaum R.O."/>
            <person name="Kuo R.C."/>
            <person name="Labutti K."/>
            <person name="Haridas S."/>
            <person name="Kuo A."/>
            <person name="Salamov A."/>
            <person name="Ahrendt S.R."/>
            <person name="Lipzen A."/>
            <person name="Sullivan W."/>
            <person name="Andreopoulos W.B."/>
            <person name="Clum A."/>
            <person name="Lindquist E."/>
            <person name="Daum C."/>
            <person name="Ramamoorthy G.K."/>
            <person name="Gryganskyi A."/>
            <person name="Culley D."/>
            <person name="Magnuson J.K."/>
            <person name="James T.Y."/>
            <person name="O'Malley M.A."/>
            <person name="Stajich J.E."/>
            <person name="Spatafora J.W."/>
            <person name="Visel A."/>
            <person name="Grigoriev I.V."/>
        </authorList>
    </citation>
    <scope>NUCLEOTIDE SEQUENCE [LARGE SCALE GENOMIC DNA]</scope>
    <source>
        <strain evidence="2 3">PL171</strain>
    </source>
</reference>
<gene>
    <name evidence="2" type="ORF">BCR44DRAFT_1424029</name>
</gene>
<dbReference type="Proteomes" id="UP000193411">
    <property type="component" value="Unassembled WGS sequence"/>
</dbReference>
<protein>
    <submittedName>
        <fullName evidence="2">Uncharacterized protein</fullName>
    </submittedName>
</protein>
<evidence type="ECO:0000313" key="3">
    <source>
        <dbReference type="Proteomes" id="UP000193411"/>
    </source>
</evidence>
<name>A0A1Y2I223_9FUNG</name>
<sequence length="117" mass="12697">MSSPPSPKTSSRPMPKRPSKKTPLPRLISRPPTRRAELASETTSSTCPRLPPMAASSVICLPRAPHRGCRPRPLWWFRPGPPPSSPQQPLVASRPPGSLGRDPPPPCAHCPPSSRCF</sequence>
<feature type="non-terminal residue" evidence="2">
    <location>
        <position position="117"/>
    </location>
</feature>
<evidence type="ECO:0000313" key="2">
    <source>
        <dbReference type="EMBL" id="ORZ40915.1"/>
    </source>
</evidence>